<evidence type="ECO:0000313" key="2">
    <source>
        <dbReference type="Proteomes" id="UP000316621"/>
    </source>
</evidence>
<keyword evidence="2" id="KW-1185">Reference proteome</keyword>
<organism evidence="1 2">
    <name type="scientific">Papaver somniferum</name>
    <name type="common">Opium poppy</name>
    <dbReference type="NCBI Taxonomy" id="3469"/>
    <lineage>
        <taxon>Eukaryota</taxon>
        <taxon>Viridiplantae</taxon>
        <taxon>Streptophyta</taxon>
        <taxon>Embryophyta</taxon>
        <taxon>Tracheophyta</taxon>
        <taxon>Spermatophyta</taxon>
        <taxon>Magnoliopsida</taxon>
        <taxon>Ranunculales</taxon>
        <taxon>Papaveraceae</taxon>
        <taxon>Papaveroideae</taxon>
        <taxon>Papaver</taxon>
    </lineage>
</organism>
<protein>
    <submittedName>
        <fullName evidence="1">Uncharacterized protein</fullName>
    </submittedName>
</protein>
<dbReference type="Gramene" id="RZC68723">
    <property type="protein sequence ID" value="RZC68723"/>
    <property type="gene ID" value="C5167_031914"/>
</dbReference>
<dbReference type="AlphaFoldDB" id="A0A4Y7K5U1"/>
<dbReference type="Proteomes" id="UP000316621">
    <property type="component" value="Chromosome 7"/>
</dbReference>
<proteinExistence type="predicted"/>
<reference evidence="1 2" key="1">
    <citation type="journal article" date="2018" name="Science">
        <title>The opium poppy genome and morphinan production.</title>
        <authorList>
            <person name="Guo L."/>
            <person name="Winzer T."/>
            <person name="Yang X."/>
            <person name="Li Y."/>
            <person name="Ning Z."/>
            <person name="He Z."/>
            <person name="Teodor R."/>
            <person name="Lu Y."/>
            <person name="Bowser T.A."/>
            <person name="Graham I.A."/>
            <person name="Ye K."/>
        </authorList>
    </citation>
    <scope>NUCLEOTIDE SEQUENCE [LARGE SCALE GENOMIC DNA]</scope>
    <source>
        <strain evidence="2">cv. HN1</strain>
        <tissue evidence="1">Leaves</tissue>
    </source>
</reference>
<gene>
    <name evidence="1" type="ORF">C5167_031914</name>
</gene>
<accession>A0A4Y7K5U1</accession>
<dbReference type="EMBL" id="CM010721">
    <property type="protein sequence ID" value="RZC68723.1"/>
    <property type="molecule type" value="Genomic_DNA"/>
</dbReference>
<evidence type="ECO:0000313" key="1">
    <source>
        <dbReference type="EMBL" id="RZC68723.1"/>
    </source>
</evidence>
<name>A0A4Y7K5U1_PAPSO</name>
<sequence length="60" mass="6015">MSQIDGVGTGGAKMVLLRGSAGDGDYADGWRCKGGELDVGGISDDVCSGCDADGDMLVEM</sequence>